<dbReference type="EC" id="3.5.1.98" evidence="3"/>
<accession>A0A9P4L961</accession>
<feature type="compositionally biased region" description="Acidic residues" evidence="9">
    <location>
        <begin position="28"/>
        <end position="44"/>
    </location>
</feature>
<keyword evidence="4" id="KW-0378">Hydrolase</keyword>
<dbReference type="InterPro" id="IPR000286">
    <property type="entry name" value="HDACs"/>
</dbReference>
<dbReference type="InterPro" id="IPR023801">
    <property type="entry name" value="His_deacetylse_dom"/>
</dbReference>
<dbReference type="PANTHER" id="PTHR10625:SF36">
    <property type="entry name" value="HISTONE DEACETYLASE 3"/>
    <property type="match status" value="1"/>
</dbReference>
<evidence type="ECO:0000256" key="6">
    <source>
        <dbReference type="ARBA" id="ARBA00023015"/>
    </source>
</evidence>
<dbReference type="GO" id="GO:0070210">
    <property type="term" value="C:Rpd3L-Expanded complex"/>
    <property type="evidence" value="ECO:0007669"/>
    <property type="project" value="TreeGrafter"/>
</dbReference>
<evidence type="ECO:0000313" key="11">
    <source>
        <dbReference type="EMBL" id="KAF1846068.1"/>
    </source>
</evidence>
<dbReference type="Pfam" id="PF00850">
    <property type="entry name" value="Hist_deacetyl"/>
    <property type="match status" value="1"/>
</dbReference>
<dbReference type="PANTHER" id="PTHR10625">
    <property type="entry name" value="HISTONE DEACETYLASE HDAC1-RELATED"/>
    <property type="match status" value="1"/>
</dbReference>
<dbReference type="Proteomes" id="UP000800039">
    <property type="component" value="Unassembled WGS sequence"/>
</dbReference>
<feature type="compositionally biased region" description="Basic and acidic residues" evidence="9">
    <location>
        <begin position="75"/>
        <end position="85"/>
    </location>
</feature>
<dbReference type="PRINTS" id="PR01271">
    <property type="entry name" value="HISDACETLASE"/>
</dbReference>
<evidence type="ECO:0000256" key="9">
    <source>
        <dbReference type="SAM" id="MobiDB-lite"/>
    </source>
</evidence>
<dbReference type="AlphaFoldDB" id="A0A9P4L961"/>
<dbReference type="InterPro" id="IPR037138">
    <property type="entry name" value="His_deacetylse_dom_sf"/>
</dbReference>
<keyword evidence="8" id="KW-0539">Nucleus</keyword>
<keyword evidence="7" id="KW-0804">Transcription</keyword>
<comment type="caution">
    <text evidence="11">The sequence shown here is derived from an EMBL/GenBank/DDBJ whole genome shotgun (WGS) entry which is preliminary data.</text>
</comment>
<dbReference type="PRINTS" id="PR01270">
    <property type="entry name" value="HDASUPER"/>
</dbReference>
<evidence type="ECO:0000256" key="3">
    <source>
        <dbReference type="ARBA" id="ARBA00012111"/>
    </source>
</evidence>
<dbReference type="SUPFAM" id="SSF109854">
    <property type="entry name" value="DinB/YfiT-like putative metalloenzymes"/>
    <property type="match status" value="1"/>
</dbReference>
<dbReference type="InterPro" id="IPR003084">
    <property type="entry name" value="HDAC_I/II"/>
</dbReference>
<evidence type="ECO:0000256" key="4">
    <source>
        <dbReference type="ARBA" id="ARBA00022801"/>
    </source>
</evidence>
<dbReference type="Pfam" id="PF09351">
    <property type="entry name" value="DUF1993"/>
    <property type="match status" value="1"/>
</dbReference>
<sequence>MLKAYQSEADDDVTSNTASEQTSSESYDKDEDNDDEFNGNDSGEEYGNANVDKQLEFRTDKAWWQQPARRTRSIARVDYREKKSETPPQQPPPPKVRTTSTAQKPTLKRLDPATESCWEKHGVEEPRPHSFVDTFVPIQDDINRWTYDGPPPGFEEPTTFTRLLRGDQAQKKREMRVSGYGPSSGPANNIVEEYLSPNDAYVEDFQGFKALSDAEKQEVIAREAEDFGLERPRGWNVSFHYNPHVEYHHFGSSHPMKPWRLTLTKQLVLSYGLEYTMDLYEPRPANFNELAIFHDRDYLSYLSKITPQNAQPEDLQYISYGFGGESNDCPVFDGLWNYVSLYSGASMSAAWNLLNKQSDIAINWSGGLHHAKKNLASGFCYVNDIVIAIQLLLTQHQRVLYIDIDVHHGDGVEQAFESTDRVFTLSYHKYGIDKHGYPFFPGTGNISEMGPSDAANRGKGHCLNIPIDDGIDDDQYKWLFKTVTGAVIDKYNPQAIVLQSGADSLGGDRLGRFNLNIKAHGYCIETVKAFGRPILLIGGGGYTPRNVARTWCHETAVCVGAELHDELPAHIPYIQAFQGADNGDGILYPDLHNTKRHENLNSMPKLQKLLEHAMENLRYLEGAPSVVVNTKGIGEEELMRIREMVEQELEDEAEDKHYLSVENNRRRRERNVGGRAERGLSLTRYVTRGGAWATFRGFSFYEAPLMSITKEIYSMLVSHVTEVEYLDGVEADGEDYRAGDGNTIAEPDQTQSIVDLKLAPLRNVCASAISTLTSAKDARSKAAEGTLPSDQEIFDSQIGNMLPFRMQPILLAKFPLAALQHLQLNGSTPIPAFDPNFSSLDDVIEFFKKVQAVFDAVDAEAFNQSAEKSVDIPMENMGITLHMTGMADFFHGFVIPNSYFHLNAMYMLLRSKGFGLGKGVYVNSWMSEQQKKDWAPLRG</sequence>
<reference evidence="11" key="1">
    <citation type="submission" date="2020-01" db="EMBL/GenBank/DDBJ databases">
        <authorList>
            <consortium name="DOE Joint Genome Institute"/>
            <person name="Haridas S."/>
            <person name="Albert R."/>
            <person name="Binder M."/>
            <person name="Bloem J."/>
            <person name="Labutti K."/>
            <person name="Salamov A."/>
            <person name="Andreopoulos B."/>
            <person name="Baker S.E."/>
            <person name="Barry K."/>
            <person name="Bills G."/>
            <person name="Bluhm B.H."/>
            <person name="Cannon C."/>
            <person name="Castanera R."/>
            <person name="Culley D.E."/>
            <person name="Daum C."/>
            <person name="Ezra D."/>
            <person name="Gonzalez J.B."/>
            <person name="Henrissat B."/>
            <person name="Kuo A."/>
            <person name="Liang C."/>
            <person name="Lipzen A."/>
            <person name="Lutzoni F."/>
            <person name="Magnuson J."/>
            <person name="Mondo S."/>
            <person name="Nolan M."/>
            <person name="Ohm R."/>
            <person name="Pangilinan J."/>
            <person name="Park H.-J."/>
            <person name="Ramirez L."/>
            <person name="Alfaro M."/>
            <person name="Sun H."/>
            <person name="Tritt A."/>
            <person name="Yoshinaga Y."/>
            <person name="Zwiers L.-H."/>
            <person name="Turgeon B.G."/>
            <person name="Goodwin S.B."/>
            <person name="Spatafora J.W."/>
            <person name="Crous P.W."/>
            <person name="Grigoriev I.V."/>
        </authorList>
    </citation>
    <scope>NUCLEOTIDE SEQUENCE</scope>
    <source>
        <strain evidence="11">CBS 394.84</strain>
    </source>
</reference>
<keyword evidence="12" id="KW-1185">Reference proteome</keyword>
<name>A0A9P4L961_9PLEO</name>
<proteinExistence type="inferred from homology"/>
<evidence type="ECO:0000256" key="1">
    <source>
        <dbReference type="ARBA" id="ARBA00004123"/>
    </source>
</evidence>
<evidence type="ECO:0000313" key="12">
    <source>
        <dbReference type="Proteomes" id="UP000800039"/>
    </source>
</evidence>
<dbReference type="OrthoDB" id="1918432at2759"/>
<dbReference type="RefSeq" id="XP_040788631.1">
    <property type="nucleotide sequence ID" value="XM_040936053.1"/>
</dbReference>
<dbReference type="GO" id="GO:0141221">
    <property type="term" value="F:histone deacetylase activity, hydrolytic mechanism"/>
    <property type="evidence" value="ECO:0007669"/>
    <property type="project" value="UniProtKB-EC"/>
</dbReference>
<dbReference type="Gene3D" id="3.40.800.20">
    <property type="entry name" value="Histone deacetylase domain"/>
    <property type="match status" value="1"/>
</dbReference>
<evidence type="ECO:0000259" key="10">
    <source>
        <dbReference type="Pfam" id="PF00850"/>
    </source>
</evidence>
<dbReference type="InterPro" id="IPR023696">
    <property type="entry name" value="Ureohydrolase_dom_sf"/>
</dbReference>
<dbReference type="EMBL" id="ML976616">
    <property type="protein sequence ID" value="KAF1846068.1"/>
    <property type="molecule type" value="Genomic_DNA"/>
</dbReference>
<comment type="similarity">
    <text evidence="2">Belongs to the histone deacetylase family. HD type 1 subfamily.</text>
</comment>
<feature type="region of interest" description="Disordered" evidence="9">
    <location>
        <begin position="1"/>
        <end position="111"/>
    </location>
</feature>
<organism evidence="11 12">
    <name type="scientific">Cucurbitaria berberidis CBS 394.84</name>
    <dbReference type="NCBI Taxonomy" id="1168544"/>
    <lineage>
        <taxon>Eukaryota</taxon>
        <taxon>Fungi</taxon>
        <taxon>Dikarya</taxon>
        <taxon>Ascomycota</taxon>
        <taxon>Pezizomycotina</taxon>
        <taxon>Dothideomycetes</taxon>
        <taxon>Pleosporomycetidae</taxon>
        <taxon>Pleosporales</taxon>
        <taxon>Pleosporineae</taxon>
        <taxon>Cucurbitariaceae</taxon>
        <taxon>Cucurbitaria</taxon>
    </lineage>
</organism>
<feature type="domain" description="Histone deacetylase" evidence="10">
    <location>
        <begin position="254"/>
        <end position="557"/>
    </location>
</feature>
<keyword evidence="6" id="KW-0805">Transcription regulation</keyword>
<protein>
    <recommendedName>
        <fullName evidence="3">histone deacetylase</fullName>
        <ecNumber evidence="3">3.5.1.98</ecNumber>
    </recommendedName>
</protein>
<dbReference type="Gene3D" id="1.20.120.450">
    <property type="entry name" value="dinb family like domain"/>
    <property type="match status" value="1"/>
</dbReference>
<dbReference type="GO" id="GO:0040029">
    <property type="term" value="P:epigenetic regulation of gene expression"/>
    <property type="evidence" value="ECO:0007669"/>
    <property type="project" value="TreeGrafter"/>
</dbReference>
<dbReference type="InterPro" id="IPR034660">
    <property type="entry name" value="DinB/YfiT-like"/>
</dbReference>
<evidence type="ECO:0000256" key="8">
    <source>
        <dbReference type="ARBA" id="ARBA00023242"/>
    </source>
</evidence>
<evidence type="ECO:0000256" key="2">
    <source>
        <dbReference type="ARBA" id="ARBA00006457"/>
    </source>
</evidence>
<keyword evidence="5" id="KW-0156">Chromatin regulator</keyword>
<evidence type="ECO:0000256" key="5">
    <source>
        <dbReference type="ARBA" id="ARBA00022853"/>
    </source>
</evidence>
<dbReference type="SUPFAM" id="SSF52768">
    <property type="entry name" value="Arginase/deacetylase"/>
    <property type="match status" value="1"/>
</dbReference>
<dbReference type="InterPro" id="IPR018531">
    <property type="entry name" value="DUF1993"/>
</dbReference>
<dbReference type="GeneID" id="63853304"/>
<gene>
    <name evidence="11" type="ORF">K460DRAFT_395571</name>
</gene>
<evidence type="ECO:0000256" key="7">
    <source>
        <dbReference type="ARBA" id="ARBA00023163"/>
    </source>
</evidence>
<comment type="subcellular location">
    <subcellularLocation>
        <location evidence="1">Nucleus</location>
    </subcellularLocation>
</comment>